<evidence type="ECO:0000313" key="11">
    <source>
        <dbReference type="Proteomes" id="UP000539473"/>
    </source>
</evidence>
<dbReference type="GO" id="GO:0022857">
    <property type="term" value="F:transmembrane transporter activity"/>
    <property type="evidence" value="ECO:0007669"/>
    <property type="project" value="InterPro"/>
</dbReference>
<keyword evidence="12" id="KW-1185">Reference proteome</keyword>
<name>A0A7W8KIY5_9DEIO</name>
<evidence type="ECO:0000256" key="1">
    <source>
        <dbReference type="ARBA" id="ARBA00004651"/>
    </source>
</evidence>
<reference evidence="9" key="4">
    <citation type="submission" date="2024-05" db="EMBL/GenBank/DDBJ databases">
        <authorList>
            <person name="Sun Q."/>
            <person name="Zhou Y."/>
        </authorList>
    </citation>
    <scope>NUCLEOTIDE SEQUENCE</scope>
    <source>
        <strain evidence="9">CGMCC 1.18437</strain>
    </source>
</reference>
<reference evidence="10 11" key="3">
    <citation type="submission" date="2020-08" db="EMBL/GenBank/DDBJ databases">
        <title>Genomic Encyclopedia of Type Strains, Phase IV (KMG-IV): sequencing the most valuable type-strain genomes for metagenomic binning, comparative biology and taxonomic classification.</title>
        <authorList>
            <person name="Goeker M."/>
        </authorList>
    </citation>
    <scope>NUCLEOTIDE SEQUENCE [LARGE SCALE GENOMIC DNA]</scope>
    <source>
        <strain evidence="10 11">DSM 27521</strain>
    </source>
</reference>
<feature type="transmembrane region" description="Helical" evidence="7">
    <location>
        <begin position="291"/>
        <end position="309"/>
    </location>
</feature>
<dbReference type="InterPro" id="IPR011701">
    <property type="entry name" value="MFS"/>
</dbReference>
<feature type="transmembrane region" description="Helical" evidence="7">
    <location>
        <begin position="315"/>
        <end position="338"/>
    </location>
</feature>
<comment type="subcellular location">
    <subcellularLocation>
        <location evidence="1">Cell membrane</location>
        <topology evidence="1">Multi-pass membrane protein</topology>
    </subcellularLocation>
</comment>
<evidence type="ECO:0000256" key="2">
    <source>
        <dbReference type="ARBA" id="ARBA00022448"/>
    </source>
</evidence>
<dbReference type="EMBL" id="BNAJ01000018">
    <property type="protein sequence ID" value="GHF63322.1"/>
    <property type="molecule type" value="Genomic_DNA"/>
</dbReference>
<evidence type="ECO:0000256" key="4">
    <source>
        <dbReference type="ARBA" id="ARBA00022692"/>
    </source>
</evidence>
<keyword evidence="2" id="KW-0813">Transport</keyword>
<dbReference type="RefSeq" id="WP_184115955.1">
    <property type="nucleotide sequence ID" value="NZ_BNAJ01000018.1"/>
</dbReference>
<keyword evidence="6 7" id="KW-0472">Membrane</keyword>
<dbReference type="PROSITE" id="PS00216">
    <property type="entry name" value="SUGAR_TRANSPORT_1"/>
    <property type="match status" value="1"/>
</dbReference>
<feature type="domain" description="Major facilitator superfamily (MFS) profile" evidence="8">
    <location>
        <begin position="1"/>
        <end position="197"/>
    </location>
</feature>
<gene>
    <name evidence="9" type="ORF">GCM10017781_44080</name>
    <name evidence="10" type="ORF">HNQ07_004527</name>
</gene>
<dbReference type="PANTHER" id="PTHR23517">
    <property type="entry name" value="RESISTANCE PROTEIN MDTM, PUTATIVE-RELATED-RELATED"/>
    <property type="match status" value="1"/>
</dbReference>
<reference evidence="9" key="1">
    <citation type="journal article" date="2014" name="Int. J. Syst. Evol. Microbiol.">
        <title>Complete genome of a new Firmicutes species belonging to the dominant human colonic microbiota ('Ruminococcus bicirculans') reveals two chromosomes and a selective capacity to utilize plant glucans.</title>
        <authorList>
            <consortium name="NISC Comparative Sequencing Program"/>
            <person name="Wegmann U."/>
            <person name="Louis P."/>
            <person name="Goesmann A."/>
            <person name="Henrissat B."/>
            <person name="Duncan S.H."/>
            <person name="Flint H.J."/>
        </authorList>
    </citation>
    <scope>NUCLEOTIDE SEQUENCE</scope>
    <source>
        <strain evidence="9">CGMCC 1.18437</strain>
    </source>
</reference>
<dbReference type="CDD" id="cd17325">
    <property type="entry name" value="MFS_MdtG_SLC18_like"/>
    <property type="match status" value="1"/>
</dbReference>
<evidence type="ECO:0000256" key="6">
    <source>
        <dbReference type="ARBA" id="ARBA00023136"/>
    </source>
</evidence>
<feature type="transmembrane region" description="Helical" evidence="7">
    <location>
        <begin position="148"/>
        <end position="169"/>
    </location>
</feature>
<dbReference type="InterPro" id="IPR036259">
    <property type="entry name" value="MFS_trans_sf"/>
</dbReference>
<evidence type="ECO:0000313" key="9">
    <source>
        <dbReference type="EMBL" id="GHF63322.1"/>
    </source>
</evidence>
<evidence type="ECO:0000259" key="8">
    <source>
        <dbReference type="PROSITE" id="PS50850"/>
    </source>
</evidence>
<feature type="transmembrane region" description="Helical" evidence="7">
    <location>
        <begin position="18"/>
        <end position="34"/>
    </location>
</feature>
<evidence type="ECO:0000256" key="5">
    <source>
        <dbReference type="ARBA" id="ARBA00022989"/>
    </source>
</evidence>
<dbReference type="GO" id="GO:0005886">
    <property type="term" value="C:plasma membrane"/>
    <property type="evidence" value="ECO:0007669"/>
    <property type="project" value="UniProtKB-SubCell"/>
</dbReference>
<evidence type="ECO:0000256" key="3">
    <source>
        <dbReference type="ARBA" id="ARBA00022475"/>
    </source>
</evidence>
<dbReference type="Proteomes" id="UP000619376">
    <property type="component" value="Unassembled WGS sequence"/>
</dbReference>
<dbReference type="Proteomes" id="UP000539473">
    <property type="component" value="Unassembled WGS sequence"/>
</dbReference>
<dbReference type="Gene3D" id="1.20.1250.20">
    <property type="entry name" value="MFS general substrate transporter like domains"/>
    <property type="match status" value="2"/>
</dbReference>
<sequence>MSHVAAPRHGLLENWPQFALLALINAFVGGMVGLERTVLPLVGTQEFGFTQSAVATSFIVTFGITKALMNLVSGVLADRYGRKPMLVIGWMIALPVPFMLMYGDWNTILLANVLLGLNQGLTWSMAVVMKIDLVGARQRGLAVGLNEFTGYLAVGLTALATGYLASTYGLRPVPFMLGVGYVLLGLSLSALFVRDTRHFTQGLTVSGVQARFLDLFRETSWRNRRLFAGSQAGLVNNLNDGMAWGIFPLYFAALGLGIQEIGWLKFLYPLVWSVMQLVTGPLSDRLGRKPLIVWGMILQAVALAGMLLVPKFPGWVGATTLLGLGTAMVYPTLIALISDEVSPDVRARSLGIYRFWRDLGYAVGALLAGVLADWLGYPWAIGIVAVLTLASGMVVAATRFSGSD</sequence>
<dbReference type="AlphaFoldDB" id="A0A7W8KIY5"/>
<protein>
    <submittedName>
        <fullName evidence="10">MFS family permease</fullName>
    </submittedName>
    <submittedName>
        <fullName evidence="9">MFS transporter</fullName>
    </submittedName>
</protein>
<evidence type="ECO:0000256" key="7">
    <source>
        <dbReference type="SAM" id="Phobius"/>
    </source>
</evidence>
<feature type="transmembrane region" description="Helical" evidence="7">
    <location>
        <begin position="108"/>
        <end position="128"/>
    </location>
</feature>
<dbReference type="EMBL" id="JACHFK010000018">
    <property type="protein sequence ID" value="MBB5379017.1"/>
    <property type="molecule type" value="Genomic_DNA"/>
</dbReference>
<comment type="caution">
    <text evidence="10">The sequence shown here is derived from an EMBL/GenBank/DDBJ whole genome shotgun (WGS) entry which is preliminary data.</text>
</comment>
<dbReference type="InterPro" id="IPR020846">
    <property type="entry name" value="MFS_dom"/>
</dbReference>
<feature type="transmembrane region" description="Helical" evidence="7">
    <location>
        <begin position="84"/>
        <end position="102"/>
    </location>
</feature>
<proteinExistence type="predicted"/>
<organism evidence="10 11">
    <name type="scientific">Deinococcus metalli</name>
    <dbReference type="NCBI Taxonomy" id="1141878"/>
    <lineage>
        <taxon>Bacteria</taxon>
        <taxon>Thermotogati</taxon>
        <taxon>Deinococcota</taxon>
        <taxon>Deinococci</taxon>
        <taxon>Deinococcales</taxon>
        <taxon>Deinococcaceae</taxon>
        <taxon>Deinococcus</taxon>
    </lineage>
</organism>
<feature type="transmembrane region" description="Helical" evidence="7">
    <location>
        <begin position="54"/>
        <end position="77"/>
    </location>
</feature>
<evidence type="ECO:0000313" key="12">
    <source>
        <dbReference type="Proteomes" id="UP000619376"/>
    </source>
</evidence>
<dbReference type="PANTHER" id="PTHR23517:SF3">
    <property type="entry name" value="INTEGRAL MEMBRANE TRANSPORT PROTEIN"/>
    <property type="match status" value="1"/>
</dbReference>
<dbReference type="InterPro" id="IPR050171">
    <property type="entry name" value="MFS_Transporters"/>
</dbReference>
<feature type="transmembrane region" description="Helical" evidence="7">
    <location>
        <begin position="383"/>
        <end position="402"/>
    </location>
</feature>
<dbReference type="InterPro" id="IPR005829">
    <property type="entry name" value="Sugar_transporter_CS"/>
</dbReference>
<reference evidence="12" key="2">
    <citation type="journal article" date="2019" name="Int. J. Syst. Evol. Microbiol.">
        <title>The Global Catalogue of Microorganisms (GCM) 10K type strain sequencing project: providing services to taxonomists for standard genome sequencing and annotation.</title>
        <authorList>
            <consortium name="The Broad Institute Genomics Platform"/>
            <consortium name="The Broad Institute Genome Sequencing Center for Infectious Disease"/>
            <person name="Wu L."/>
            <person name="Ma J."/>
        </authorList>
    </citation>
    <scope>NUCLEOTIDE SEQUENCE [LARGE SCALE GENOMIC DNA]</scope>
    <source>
        <strain evidence="12">CGMCC 1.18437</strain>
    </source>
</reference>
<dbReference type="Pfam" id="PF07690">
    <property type="entry name" value="MFS_1"/>
    <property type="match status" value="2"/>
</dbReference>
<evidence type="ECO:0000313" key="10">
    <source>
        <dbReference type="EMBL" id="MBB5379017.1"/>
    </source>
</evidence>
<keyword evidence="5 7" id="KW-1133">Transmembrane helix</keyword>
<accession>A0A7W8KIY5</accession>
<feature type="domain" description="Major facilitator superfamily (MFS) profile" evidence="8">
    <location>
        <begin position="225"/>
        <end position="404"/>
    </location>
</feature>
<dbReference type="PROSITE" id="PS50850">
    <property type="entry name" value="MFS"/>
    <property type="match status" value="2"/>
</dbReference>
<keyword evidence="4 7" id="KW-0812">Transmembrane</keyword>
<dbReference type="SUPFAM" id="SSF103473">
    <property type="entry name" value="MFS general substrate transporter"/>
    <property type="match status" value="1"/>
</dbReference>
<feature type="transmembrane region" description="Helical" evidence="7">
    <location>
        <begin position="175"/>
        <end position="193"/>
    </location>
</feature>
<keyword evidence="3" id="KW-1003">Cell membrane</keyword>